<dbReference type="AlphaFoldDB" id="A0A1H4XKZ8"/>
<evidence type="ECO:0000256" key="1">
    <source>
        <dbReference type="ARBA" id="ARBA00023125"/>
    </source>
</evidence>
<dbReference type="InterPro" id="IPR050109">
    <property type="entry name" value="HTH-type_TetR-like_transc_reg"/>
</dbReference>
<dbReference type="Gene3D" id="1.10.357.10">
    <property type="entry name" value="Tetracycline Repressor, domain 2"/>
    <property type="match status" value="1"/>
</dbReference>
<feature type="domain" description="HTH tetR-type" evidence="3">
    <location>
        <begin position="13"/>
        <end position="73"/>
    </location>
</feature>
<dbReference type="InterPro" id="IPR023772">
    <property type="entry name" value="DNA-bd_HTH_TetR-type_CS"/>
</dbReference>
<dbReference type="InterPro" id="IPR009057">
    <property type="entry name" value="Homeodomain-like_sf"/>
</dbReference>
<evidence type="ECO:0000313" key="4">
    <source>
        <dbReference type="EMBL" id="SED06329.1"/>
    </source>
</evidence>
<dbReference type="Pfam" id="PF00440">
    <property type="entry name" value="TetR_N"/>
    <property type="match status" value="1"/>
</dbReference>
<dbReference type="STRING" id="57704.SAMN04489793_3864"/>
<dbReference type="Proteomes" id="UP000182241">
    <property type="component" value="Unassembled WGS sequence"/>
</dbReference>
<gene>
    <name evidence="4" type="ORF">SAMN04489793_3864</name>
</gene>
<dbReference type="PANTHER" id="PTHR30055:SF174">
    <property type="entry name" value="TRANSCRIPTIONAL REGULATORY PROTEIN (PROBABLY TETR-FAMILY)-RELATED"/>
    <property type="match status" value="1"/>
</dbReference>
<evidence type="ECO:0000256" key="2">
    <source>
        <dbReference type="PROSITE-ProRule" id="PRU00335"/>
    </source>
</evidence>
<protein>
    <submittedName>
        <fullName evidence="4">DNA-binding transcriptional regulator, AcrR family</fullName>
    </submittedName>
</protein>
<proteinExistence type="predicted"/>
<feature type="DNA-binding region" description="H-T-H motif" evidence="2">
    <location>
        <begin position="36"/>
        <end position="55"/>
    </location>
</feature>
<accession>A0A1H4XKZ8</accession>
<dbReference type="SUPFAM" id="SSF46689">
    <property type="entry name" value="Homeodomain-like"/>
    <property type="match status" value="1"/>
</dbReference>
<organism evidence="4 5">
    <name type="scientific">Tsukamurella tyrosinosolvens</name>
    <dbReference type="NCBI Taxonomy" id="57704"/>
    <lineage>
        <taxon>Bacteria</taxon>
        <taxon>Bacillati</taxon>
        <taxon>Actinomycetota</taxon>
        <taxon>Actinomycetes</taxon>
        <taxon>Mycobacteriales</taxon>
        <taxon>Tsukamurellaceae</taxon>
        <taxon>Tsukamurella</taxon>
    </lineage>
</organism>
<dbReference type="InterPro" id="IPR001647">
    <property type="entry name" value="HTH_TetR"/>
</dbReference>
<evidence type="ECO:0000259" key="3">
    <source>
        <dbReference type="PROSITE" id="PS50977"/>
    </source>
</evidence>
<dbReference type="GO" id="GO:0003700">
    <property type="term" value="F:DNA-binding transcription factor activity"/>
    <property type="evidence" value="ECO:0007669"/>
    <property type="project" value="TreeGrafter"/>
</dbReference>
<keyword evidence="1 2" id="KW-0238">DNA-binding</keyword>
<dbReference type="PROSITE" id="PS50977">
    <property type="entry name" value="HTH_TETR_2"/>
    <property type="match status" value="1"/>
</dbReference>
<dbReference type="PRINTS" id="PR00455">
    <property type="entry name" value="HTHTETR"/>
</dbReference>
<evidence type="ECO:0000313" key="5">
    <source>
        <dbReference type="Proteomes" id="UP000182241"/>
    </source>
</evidence>
<sequence length="202" mass="21949">MASVPTRRRLTPDQRRDALLDAGEELFRERGVDDVSMQDIAEHAGVTRALLYHYFRTKAELFGGIWSRAHERVRTSPPSAAPTVRAWAERLLRDYLDFYAAHLSLVIIANRSSVASDPAVRGPVDDSFAAISRALLDAAGAGGAQRAAAEVAFAGWIAFVRETSLATFLDGRIEPEENVALCLAALDATVGRHADLSAPARH</sequence>
<dbReference type="EMBL" id="FNSA01000003">
    <property type="protein sequence ID" value="SED06329.1"/>
    <property type="molecule type" value="Genomic_DNA"/>
</dbReference>
<name>A0A1H4XKZ8_TSUTY</name>
<dbReference type="PANTHER" id="PTHR30055">
    <property type="entry name" value="HTH-TYPE TRANSCRIPTIONAL REGULATOR RUTR"/>
    <property type="match status" value="1"/>
</dbReference>
<dbReference type="GO" id="GO:0000976">
    <property type="term" value="F:transcription cis-regulatory region binding"/>
    <property type="evidence" value="ECO:0007669"/>
    <property type="project" value="TreeGrafter"/>
</dbReference>
<keyword evidence="5" id="KW-1185">Reference proteome</keyword>
<reference evidence="5" key="1">
    <citation type="submission" date="2016-10" db="EMBL/GenBank/DDBJ databases">
        <authorList>
            <person name="Varghese N."/>
            <person name="Submissions S."/>
        </authorList>
    </citation>
    <scope>NUCLEOTIDE SEQUENCE [LARGE SCALE GENOMIC DNA]</scope>
    <source>
        <strain evidence="5">DSM 44234</strain>
    </source>
</reference>
<dbReference type="PROSITE" id="PS01081">
    <property type="entry name" value="HTH_TETR_1"/>
    <property type="match status" value="1"/>
</dbReference>